<dbReference type="InterPro" id="IPR025239">
    <property type="entry name" value="DUF4187"/>
</dbReference>
<dbReference type="SMART" id="SM00443">
    <property type="entry name" value="G_patch"/>
    <property type="match status" value="1"/>
</dbReference>
<dbReference type="Proteomes" id="UP000247647">
    <property type="component" value="Unassembled WGS sequence"/>
</dbReference>
<dbReference type="PANTHER" id="PTHR21032">
    <property type="entry name" value="G PATCH DOMAIN-CONTAINING PROTEIN 11"/>
    <property type="match status" value="1"/>
</dbReference>
<dbReference type="InterPro" id="IPR039249">
    <property type="entry name" value="GPATCH11"/>
</dbReference>
<dbReference type="EMBL" id="KZ821456">
    <property type="protein sequence ID" value="PYH35407.1"/>
    <property type="molecule type" value="Genomic_DNA"/>
</dbReference>
<organism evidence="3 4">
    <name type="scientific">Aspergillus neoniger (strain CBS 115656)</name>
    <dbReference type="NCBI Taxonomy" id="1448310"/>
    <lineage>
        <taxon>Eukaryota</taxon>
        <taxon>Fungi</taxon>
        <taxon>Dikarya</taxon>
        <taxon>Ascomycota</taxon>
        <taxon>Pezizomycotina</taxon>
        <taxon>Eurotiomycetes</taxon>
        <taxon>Eurotiomycetidae</taxon>
        <taxon>Eurotiales</taxon>
        <taxon>Aspergillaceae</taxon>
        <taxon>Aspergillus</taxon>
        <taxon>Aspergillus subgen. Circumdati</taxon>
    </lineage>
</organism>
<feature type="domain" description="G-patch" evidence="2">
    <location>
        <begin position="82"/>
        <end position="143"/>
    </location>
</feature>
<dbReference type="GO" id="GO:0000776">
    <property type="term" value="C:kinetochore"/>
    <property type="evidence" value="ECO:0007669"/>
    <property type="project" value="TreeGrafter"/>
</dbReference>
<dbReference type="OrthoDB" id="786951at2759"/>
<evidence type="ECO:0000256" key="1">
    <source>
        <dbReference type="SAM" id="MobiDB-lite"/>
    </source>
</evidence>
<dbReference type="Pfam" id="PF01585">
    <property type="entry name" value="G-patch"/>
    <property type="match status" value="1"/>
</dbReference>
<dbReference type="AlphaFoldDB" id="A0A318YNI3"/>
<feature type="compositionally biased region" description="Basic and acidic residues" evidence="1">
    <location>
        <begin position="110"/>
        <end position="124"/>
    </location>
</feature>
<evidence type="ECO:0000313" key="3">
    <source>
        <dbReference type="EMBL" id="PYH35407.1"/>
    </source>
</evidence>
<feature type="non-terminal residue" evidence="3">
    <location>
        <position position="377"/>
    </location>
</feature>
<feature type="compositionally biased region" description="Low complexity" evidence="1">
    <location>
        <begin position="204"/>
        <end position="213"/>
    </location>
</feature>
<dbReference type="InterPro" id="IPR000467">
    <property type="entry name" value="G_patch_dom"/>
</dbReference>
<feature type="region of interest" description="Disordered" evidence="1">
    <location>
        <begin position="152"/>
        <end position="171"/>
    </location>
</feature>
<dbReference type="GeneID" id="37125539"/>
<dbReference type="GO" id="GO:0003676">
    <property type="term" value="F:nucleic acid binding"/>
    <property type="evidence" value="ECO:0007669"/>
    <property type="project" value="InterPro"/>
</dbReference>
<dbReference type="Pfam" id="PF13821">
    <property type="entry name" value="DUF4187"/>
    <property type="match status" value="1"/>
</dbReference>
<dbReference type="PROSITE" id="PS50174">
    <property type="entry name" value="G_PATCH"/>
    <property type="match status" value="1"/>
</dbReference>
<sequence>MAPPLPPHSESPARGRPDEDDEEEDYMSMIIEEPQQKETFAQKKKRQQREAEARAKVPSKAERAAQEAARRDAALSTSTLDPSNKGFQMMAKLGFKPGQVLGKPAASPQESEKDTKDPEHRIRSEPLNLIFKEDRGGIGLDSERKRKFLEEAAEVTKKVKQEEGDYRDRVRLERETRRLEAQFHAAQKVAERLDAEAEGEVEIGPSSTETNGGETEEQESHATPDVDGEESQTDTPASTTKKAKRPVKPTLQINILYRGLVRERQEKERAVQTRHMLQTSLPSSFFQNPRLPEYEDSTLDPEDHEALGGRREMSSILEQELEEEDPELEEFNALEPGERLGRLVQYLREKHHYCFWCKYRYETAEMEGCPGVTEEDH</sequence>
<feature type="region of interest" description="Disordered" evidence="1">
    <location>
        <begin position="189"/>
        <end position="247"/>
    </location>
</feature>
<feature type="region of interest" description="Disordered" evidence="1">
    <location>
        <begin position="1"/>
        <end position="128"/>
    </location>
</feature>
<feature type="compositionally biased region" description="Polar residues" evidence="1">
    <location>
        <begin position="75"/>
        <end position="86"/>
    </location>
</feature>
<dbReference type="SMART" id="SM01173">
    <property type="entry name" value="DUF4187"/>
    <property type="match status" value="1"/>
</dbReference>
<name>A0A318YNI3_ASPNB</name>
<feature type="compositionally biased region" description="Basic and acidic residues" evidence="1">
    <location>
        <begin position="48"/>
        <end position="73"/>
    </location>
</feature>
<accession>A0A318YNI3</accession>
<keyword evidence="4" id="KW-1185">Reference proteome</keyword>
<reference evidence="3" key="1">
    <citation type="submission" date="2016-12" db="EMBL/GenBank/DDBJ databases">
        <title>The genomes of Aspergillus section Nigri reveals drivers in fungal speciation.</title>
        <authorList>
            <consortium name="DOE Joint Genome Institute"/>
            <person name="Vesth T.C."/>
            <person name="Nybo J."/>
            <person name="Theobald S."/>
            <person name="Brandl J."/>
            <person name="Frisvad J.C."/>
            <person name="Nielsen K.F."/>
            <person name="Lyhne E.K."/>
            <person name="Kogle M.E."/>
            <person name="Kuo A."/>
            <person name="Riley R."/>
            <person name="Clum A."/>
            <person name="Nolan M."/>
            <person name="Lipzen A."/>
            <person name="Salamov A."/>
            <person name="Henrissat B."/>
            <person name="Wiebenga A."/>
            <person name="De Vries R.P."/>
            <person name="Grigoriev I.V."/>
            <person name="Mortensen U.H."/>
            <person name="Andersen M.R."/>
            <person name="Baker S.E."/>
        </authorList>
    </citation>
    <scope>NUCLEOTIDE SEQUENCE [LARGE SCALE GENOMIC DNA]</scope>
    <source>
        <strain evidence="3">CBS 115656</strain>
    </source>
</reference>
<protein>
    <submittedName>
        <fullName evidence="3">G-patch domain protein</fullName>
    </submittedName>
</protein>
<evidence type="ECO:0000313" key="4">
    <source>
        <dbReference type="Proteomes" id="UP000247647"/>
    </source>
</evidence>
<evidence type="ECO:0000259" key="2">
    <source>
        <dbReference type="PROSITE" id="PS50174"/>
    </source>
</evidence>
<proteinExistence type="predicted"/>
<dbReference type="RefSeq" id="XP_025480885.1">
    <property type="nucleotide sequence ID" value="XM_025623083.1"/>
</dbReference>
<dbReference type="PANTHER" id="PTHR21032:SF0">
    <property type="entry name" value="G PATCH DOMAIN-CONTAINING PROTEIN 11"/>
    <property type="match status" value="1"/>
</dbReference>
<gene>
    <name evidence="3" type="ORF">BO87DRAFT_375583</name>
</gene>